<dbReference type="InterPro" id="IPR010104">
    <property type="entry name" value="TonB_rcpt_bac"/>
</dbReference>
<feature type="domain" description="TonB-dependent receptor-like beta-barrel" evidence="6">
    <location>
        <begin position="540"/>
        <end position="1067"/>
    </location>
</feature>
<sequence length="1104" mass="120598">MFNSKKGVTEMSGSHFKRSLLAVSIMALSVPTFAQTNSTSNEMEEVVVTGMRNSLDTAQELKRNADTVKDVITASDIGALPDKSVTEALQRVPGVTIERFASSDDPKHYADEGTGVLVRGLDRVRSEINGRDAFSANPWGGLSYEDFPAELLGAVEVVKNQTADLISGGIAGTVNLITRKPFDSDERLLSFNAKANYGDFREEVTPSFSALFADSWETSAGKFGFLVAGSQSEYKSRGDGVGVGNFHSRGPVDTFSYDIWGTPSPGVVAGQWSAPCMIGIGDWRECTSDQIANGAGQYTEDDAAAYVPTYEGTAISDQPDGVTYYTPAQIHMSTAENDRERTGFTTSLQWANADETITATLEHINSKASLEWQEHRVGQAAQGFKSFMASSHDWLDRSADGYARTFDSNGFLTSGVGVGISADVPLLYITRWNYNENTVEDTSFNLALAPNDRLKIELDYQHIDSEKLVHNYSMSGQTRGGAAAVGTLLPYFLDLRGNVPSIEFLSDTDFTGWIDQAAFQPEVFIGSGMQQEELNNAKADAIKIDVEYALDGLITAVKGGVYYTDKTLTIRDTEYAGWSAISTPWINEQRVASAAANRPDLYDRIDFSDYYNGKVLSGGVQSFLFPRLDLVKNYPQSLRDGCADGWSTVGDAPTVVDGVVTANNGNAADGSGGCAIPYEDMEGRNSHFADHDVSESNEKRTEFYVRGDFEFADLAMPIKGNVGLRYVSYELESTGFTVLPSTNSRGGAETGVFLQAEYPELYALANGESMRSTVQGTDYDTVLPSLNMTFGVADDVVIRFGVSKGLYYPSLVDTRNRVIVGLDVDPELQDESQPQSTTNKPIGIESVSLNAEASNPYLKPEESVNLDLTAEWYFATAGSLSVGLFHKELDNIIRNRGFDLGLEYEGTMHTLAAYGPANTGSGTIRGAEFSYSQFYDMLPGAWSGLGLQFNFTYIDQNGLEDPNGAVGPSTRFNSAGDPVVDERNTFRVFSGLPLQGYSDQNLNLVGMYEYNDISFRVAYTWRSEYLLTLRESEDFAPVFAKSAGMMDASLYYTINDNWKVGLEGSNLLNTETKTVYQMDDGGTRTDALSFTTDRRYALSVRATF</sequence>
<keyword evidence="8" id="KW-0675">Receptor</keyword>
<evidence type="ECO:0000256" key="5">
    <source>
        <dbReference type="SAM" id="SignalP"/>
    </source>
</evidence>
<reference evidence="9" key="1">
    <citation type="submission" date="2017-05" db="EMBL/GenBank/DDBJ databases">
        <authorList>
            <person name="Barney B.M."/>
        </authorList>
    </citation>
    <scope>NUCLEOTIDE SEQUENCE [LARGE SCALE GENOMIC DNA]</scope>
    <source>
        <strain evidence="9">PSBB022</strain>
    </source>
</reference>
<dbReference type="Pfam" id="PF00593">
    <property type="entry name" value="TonB_dep_Rec_b-barrel"/>
    <property type="match status" value="1"/>
</dbReference>
<dbReference type="InterPro" id="IPR012910">
    <property type="entry name" value="Plug_dom"/>
</dbReference>
<feature type="signal peptide" evidence="5">
    <location>
        <begin position="1"/>
        <end position="34"/>
    </location>
</feature>
<protein>
    <submittedName>
        <fullName evidence="8">TonB-dependent receptor</fullName>
    </submittedName>
</protein>
<dbReference type="NCBIfam" id="TIGR01782">
    <property type="entry name" value="TonB-Xanth-Caul"/>
    <property type="match status" value="1"/>
</dbReference>
<accession>A0A266QDC1</accession>
<evidence type="ECO:0000313" key="8">
    <source>
        <dbReference type="EMBL" id="OZY87835.1"/>
    </source>
</evidence>
<dbReference type="Gene3D" id="2.170.130.10">
    <property type="entry name" value="TonB-dependent receptor, plug domain"/>
    <property type="match status" value="1"/>
</dbReference>
<dbReference type="InterPro" id="IPR000531">
    <property type="entry name" value="Beta-barrel_TonB"/>
</dbReference>
<feature type="chain" id="PRO_5013215644" evidence="5">
    <location>
        <begin position="35"/>
        <end position="1104"/>
    </location>
</feature>
<evidence type="ECO:0000256" key="2">
    <source>
        <dbReference type="ARBA" id="ARBA00023136"/>
    </source>
</evidence>
<dbReference type="RefSeq" id="WP_094985160.1">
    <property type="nucleotide sequence ID" value="NZ_NHNI01000001.1"/>
</dbReference>
<keyword evidence="2 4" id="KW-0472">Membrane</keyword>
<evidence type="ECO:0000259" key="7">
    <source>
        <dbReference type="Pfam" id="PF07715"/>
    </source>
</evidence>
<organism evidence="8 9">
    <name type="scientific">Cellvibrio mixtus</name>
    <dbReference type="NCBI Taxonomy" id="39650"/>
    <lineage>
        <taxon>Bacteria</taxon>
        <taxon>Pseudomonadati</taxon>
        <taxon>Pseudomonadota</taxon>
        <taxon>Gammaproteobacteria</taxon>
        <taxon>Cellvibrionales</taxon>
        <taxon>Cellvibrionaceae</taxon>
        <taxon>Cellvibrio</taxon>
    </lineage>
</organism>
<feature type="domain" description="TonB-dependent receptor plug" evidence="7">
    <location>
        <begin position="63"/>
        <end position="173"/>
    </location>
</feature>
<keyword evidence="3" id="KW-0998">Cell outer membrane</keyword>
<dbReference type="Gene3D" id="2.40.170.20">
    <property type="entry name" value="TonB-dependent receptor, beta-barrel domain"/>
    <property type="match status" value="1"/>
</dbReference>
<dbReference type="PANTHER" id="PTHR40980:SF3">
    <property type="entry name" value="TONB-DEPENDENT RECEPTOR-LIKE BETA-BARREL DOMAIN-CONTAINING PROTEIN"/>
    <property type="match status" value="1"/>
</dbReference>
<evidence type="ECO:0000256" key="1">
    <source>
        <dbReference type="ARBA" id="ARBA00004442"/>
    </source>
</evidence>
<dbReference type="EMBL" id="NHNI01000001">
    <property type="protein sequence ID" value="OZY87835.1"/>
    <property type="molecule type" value="Genomic_DNA"/>
</dbReference>
<dbReference type="InterPro" id="IPR037066">
    <property type="entry name" value="Plug_dom_sf"/>
</dbReference>
<dbReference type="GO" id="GO:0009279">
    <property type="term" value="C:cell outer membrane"/>
    <property type="evidence" value="ECO:0007669"/>
    <property type="project" value="UniProtKB-SubCell"/>
</dbReference>
<dbReference type="SUPFAM" id="SSF56935">
    <property type="entry name" value="Porins"/>
    <property type="match status" value="1"/>
</dbReference>
<keyword evidence="9" id="KW-1185">Reference proteome</keyword>
<gene>
    <name evidence="8" type="ORF">CBP51_13005</name>
</gene>
<dbReference type="Proteomes" id="UP000216101">
    <property type="component" value="Unassembled WGS sequence"/>
</dbReference>
<evidence type="ECO:0000259" key="6">
    <source>
        <dbReference type="Pfam" id="PF00593"/>
    </source>
</evidence>
<dbReference type="Pfam" id="PF07715">
    <property type="entry name" value="Plug"/>
    <property type="match status" value="1"/>
</dbReference>
<evidence type="ECO:0000256" key="3">
    <source>
        <dbReference type="ARBA" id="ARBA00023237"/>
    </source>
</evidence>
<name>A0A266QDC1_9GAMM</name>
<evidence type="ECO:0000256" key="4">
    <source>
        <dbReference type="RuleBase" id="RU003357"/>
    </source>
</evidence>
<dbReference type="PANTHER" id="PTHR40980">
    <property type="entry name" value="PLUG DOMAIN-CONTAINING PROTEIN"/>
    <property type="match status" value="1"/>
</dbReference>
<comment type="similarity">
    <text evidence="4">Belongs to the TonB-dependent receptor family.</text>
</comment>
<comment type="caution">
    <text evidence="8">The sequence shown here is derived from an EMBL/GenBank/DDBJ whole genome shotgun (WGS) entry which is preliminary data.</text>
</comment>
<dbReference type="InterPro" id="IPR036942">
    <property type="entry name" value="Beta-barrel_TonB_sf"/>
</dbReference>
<dbReference type="AlphaFoldDB" id="A0A266QDC1"/>
<proteinExistence type="inferred from homology"/>
<keyword evidence="4" id="KW-0798">TonB box</keyword>
<keyword evidence="5" id="KW-0732">Signal</keyword>
<comment type="subcellular location">
    <subcellularLocation>
        <location evidence="1 4">Cell outer membrane</location>
    </subcellularLocation>
</comment>
<evidence type="ECO:0000313" key="9">
    <source>
        <dbReference type="Proteomes" id="UP000216101"/>
    </source>
</evidence>